<evidence type="ECO:0000256" key="10">
    <source>
        <dbReference type="ARBA" id="ARBA00022946"/>
    </source>
</evidence>
<keyword evidence="8 16" id="KW-0999">Mitochondrion inner membrane</keyword>
<evidence type="ECO:0000256" key="12">
    <source>
        <dbReference type="ARBA" id="ARBA00023004"/>
    </source>
</evidence>
<dbReference type="InterPro" id="IPR003204">
    <property type="entry name" value="Cyt_c_oxidase_su5A/6"/>
</dbReference>
<dbReference type="PANTHER" id="PTHR14200">
    <property type="entry name" value="CYTOCHROME C OXIDASE POLYPEPTIDE"/>
    <property type="match status" value="1"/>
</dbReference>
<keyword evidence="12 16" id="KW-0408">Iron</keyword>
<evidence type="ECO:0000256" key="7">
    <source>
        <dbReference type="ARBA" id="ARBA00022723"/>
    </source>
</evidence>
<reference evidence="17" key="1">
    <citation type="submission" date="2025-08" db="UniProtKB">
        <authorList>
            <consortium name="Ensembl"/>
        </authorList>
    </citation>
    <scope>IDENTIFICATION</scope>
</reference>
<comment type="function">
    <text evidence="16">Component of the cytochrome c oxidase, the last enzyme in the mitochondrial electron transport chain which drives oxidative phosphorylation. The respiratory chain contains 3 multisubunit complexes succinate dehydrogenase (complex II, CII), ubiquinol-cytochrome c oxidoreductase (cytochrome b-c1 complex, complex III, CIII) and cytochrome c oxidase (complex IV, CIV), that cooperate to transfer electrons derived from NADH and succinate to molecular oxygen, creating an electrochemical gradient over the inner membrane that drives transmembrane transport and the ATP synthase. Cytochrome c oxidase is the component of the respiratory chain that catalyzes the reduction of oxygen to water. Electrons originating from reduced cytochrome c in the intermembrane space (IMS) are transferred via the dinuclear copper A center (CU(A)) of subunit 2 and heme A of subunit 1 to the active site in subunit 1, a binuclear center (BNC) formed by heme A3 and copper B (CU(B)). The BNC reduces molecular oxygen to 2 water molecules using 4 electrons from cytochrome c in the IMS and 4 protons from the mitochondrial matrix.</text>
</comment>
<keyword evidence="13 16" id="KW-0496">Mitochondrion</keyword>
<dbReference type="STRING" id="8078.ENSFHEP00000026524"/>
<evidence type="ECO:0000256" key="15">
    <source>
        <dbReference type="ARBA" id="ARBA00031049"/>
    </source>
</evidence>
<dbReference type="Proteomes" id="UP000265000">
    <property type="component" value="Unplaced"/>
</dbReference>
<dbReference type="CDD" id="cd00923">
    <property type="entry name" value="Cyt_c_Oxidase_Va"/>
    <property type="match status" value="1"/>
</dbReference>
<dbReference type="GO" id="GO:0005743">
    <property type="term" value="C:mitochondrial inner membrane"/>
    <property type="evidence" value="ECO:0007669"/>
    <property type="project" value="UniProtKB-SubCell"/>
</dbReference>
<dbReference type="FunFam" id="1.25.40.40:FF:000002">
    <property type="entry name" value="cytochrome c oxidase subunit 5A, mitochondrial"/>
    <property type="match status" value="1"/>
</dbReference>
<dbReference type="InterPro" id="IPR036545">
    <property type="entry name" value="Cyt_c_oxidase_su5A/6_sf"/>
</dbReference>
<keyword evidence="11" id="KW-0007">Acetylation</keyword>
<reference evidence="17" key="2">
    <citation type="submission" date="2025-09" db="UniProtKB">
        <authorList>
            <consortium name="Ensembl"/>
        </authorList>
    </citation>
    <scope>IDENTIFICATION</scope>
</reference>
<protein>
    <recommendedName>
        <fullName evidence="4 16">Cytochrome c oxidase subunit 5A, mitochondrial</fullName>
    </recommendedName>
    <alternativeName>
        <fullName evidence="15 16">Cytochrome c oxidase polypeptide Va</fullName>
    </alternativeName>
</protein>
<dbReference type="AlphaFoldDB" id="A0A3Q2QI18"/>
<evidence type="ECO:0000256" key="14">
    <source>
        <dbReference type="ARBA" id="ARBA00023136"/>
    </source>
</evidence>
<evidence type="ECO:0000256" key="9">
    <source>
        <dbReference type="ARBA" id="ARBA00022843"/>
    </source>
</evidence>
<keyword evidence="9" id="KW-0832">Ubl conjugation</keyword>
<keyword evidence="18" id="KW-1185">Reference proteome</keyword>
<proteinExistence type="inferred from homology"/>
<evidence type="ECO:0000256" key="13">
    <source>
        <dbReference type="ARBA" id="ARBA00023128"/>
    </source>
</evidence>
<dbReference type="GO" id="GO:0045277">
    <property type="term" value="C:respiratory chain complex IV"/>
    <property type="evidence" value="ECO:0007669"/>
    <property type="project" value="UniProtKB-UniRule"/>
</dbReference>
<keyword evidence="14 16" id="KW-0472">Membrane</keyword>
<accession>A0A3Q2QI18</accession>
<dbReference type="GeneTree" id="ENSGT00390000001424"/>
<evidence type="ECO:0000256" key="3">
    <source>
        <dbReference type="ARBA" id="ARBA00007972"/>
    </source>
</evidence>
<dbReference type="GO" id="GO:0046872">
    <property type="term" value="F:metal ion binding"/>
    <property type="evidence" value="ECO:0007669"/>
    <property type="project" value="UniProtKB-UniRule"/>
</dbReference>
<dbReference type="Ensembl" id="ENSFHET00000002502.1">
    <property type="protein sequence ID" value="ENSFHEP00000026524.1"/>
    <property type="gene ID" value="ENSFHEG00000009413.1"/>
</dbReference>
<dbReference type="Pfam" id="PF02284">
    <property type="entry name" value="COX5A"/>
    <property type="match status" value="1"/>
</dbReference>
<keyword evidence="5" id="KW-0597">Phosphoprotein</keyword>
<dbReference type="GO" id="GO:0006123">
    <property type="term" value="P:mitochondrial electron transport, cytochrome c to oxygen"/>
    <property type="evidence" value="ECO:0007669"/>
    <property type="project" value="UniProtKB-UniRule"/>
</dbReference>
<comment type="pathway">
    <text evidence="2 16">Energy metabolism; oxidative phosphorylation.</text>
</comment>
<comment type="subcellular location">
    <subcellularLocation>
        <location evidence="1 16">Mitochondrion inner membrane</location>
        <topology evidence="1 16">Peripheral membrane protein</topology>
        <orientation evidence="1 16">Matrix side</orientation>
    </subcellularLocation>
</comment>
<evidence type="ECO:0000256" key="2">
    <source>
        <dbReference type="ARBA" id="ARBA00004673"/>
    </source>
</evidence>
<evidence type="ECO:0000256" key="16">
    <source>
        <dbReference type="RuleBase" id="RU368103"/>
    </source>
</evidence>
<dbReference type="PANTHER" id="PTHR14200:SF17">
    <property type="entry name" value="CYTOCHROME C OXIDASE SUBUNIT 5A, MITOCHONDRIAL"/>
    <property type="match status" value="1"/>
</dbReference>
<comment type="subunit">
    <text evidence="16">Component of the cytochrome c oxidase (complex IV, CIV), a multisubunit enzyme composed of a catalytic core of 3 subunits and several supernumerary subunits. The complex exists as a monomer or a dimer and forms supercomplexes (SCs) in the inner mitochondrial membrane with ubiquinol-cytochrome c oxidoreductase (cytochrome b-c1 complex, complex III, CIII).</text>
</comment>
<evidence type="ECO:0000313" key="17">
    <source>
        <dbReference type="Ensembl" id="ENSFHEP00000026524.1"/>
    </source>
</evidence>
<keyword evidence="7 16" id="KW-0479">Metal-binding</keyword>
<evidence type="ECO:0000256" key="11">
    <source>
        <dbReference type="ARBA" id="ARBA00022990"/>
    </source>
</evidence>
<evidence type="ECO:0000256" key="4">
    <source>
        <dbReference type="ARBA" id="ARBA00021968"/>
    </source>
</evidence>
<keyword evidence="6 16" id="KW-0349">Heme</keyword>
<evidence type="ECO:0000313" key="18">
    <source>
        <dbReference type="Proteomes" id="UP000265000"/>
    </source>
</evidence>
<dbReference type="UniPathway" id="UPA00705"/>
<organism evidence="17 18">
    <name type="scientific">Fundulus heteroclitus</name>
    <name type="common">Killifish</name>
    <name type="synonym">Mummichog</name>
    <dbReference type="NCBI Taxonomy" id="8078"/>
    <lineage>
        <taxon>Eukaryota</taxon>
        <taxon>Metazoa</taxon>
        <taxon>Chordata</taxon>
        <taxon>Craniata</taxon>
        <taxon>Vertebrata</taxon>
        <taxon>Euteleostomi</taxon>
        <taxon>Actinopterygii</taxon>
        <taxon>Neopterygii</taxon>
        <taxon>Teleostei</taxon>
        <taxon>Neoteleostei</taxon>
        <taxon>Acanthomorphata</taxon>
        <taxon>Ovalentaria</taxon>
        <taxon>Atherinomorphae</taxon>
        <taxon>Cyprinodontiformes</taxon>
        <taxon>Fundulidae</taxon>
        <taxon>Fundulus</taxon>
    </lineage>
</organism>
<dbReference type="SUPFAM" id="SSF48479">
    <property type="entry name" value="Cytochrome c oxidase subunit E"/>
    <property type="match status" value="1"/>
</dbReference>
<name>A0A3Q2QI18_FUNHE</name>
<evidence type="ECO:0000256" key="8">
    <source>
        <dbReference type="ARBA" id="ARBA00022792"/>
    </source>
</evidence>
<comment type="similarity">
    <text evidence="3 16">Belongs to the cytochrome c oxidase subunit 5A family.</text>
</comment>
<evidence type="ECO:0000256" key="5">
    <source>
        <dbReference type="ARBA" id="ARBA00022553"/>
    </source>
</evidence>
<sequence length="175" mass="19966">MRSRTLHICWLLPLEQQLPPDRSYRLPLAGRPRIMFSAAVRLSVSGARSLTRTHPRCQALLASRCYSHGKQETDEEFDARWVTYFNKADIDAWELRKGMNTLIGYDLVPEPKIIEAALRACRRLNDLASAIRILEAVKDKAGPHKDIYPYVIQELRPTLNELGISTPEELGIDKV</sequence>
<keyword evidence="10 16" id="KW-0809">Transit peptide</keyword>
<evidence type="ECO:0000256" key="1">
    <source>
        <dbReference type="ARBA" id="ARBA00004443"/>
    </source>
</evidence>
<dbReference type="Gene3D" id="1.25.40.40">
    <property type="entry name" value="Cytochrome c oxidase, subunit Va/VI"/>
    <property type="match status" value="1"/>
</dbReference>
<evidence type="ECO:0000256" key="6">
    <source>
        <dbReference type="ARBA" id="ARBA00022617"/>
    </source>
</evidence>